<protein>
    <submittedName>
        <fullName evidence="1">UBN2 domain-containing protein</fullName>
    </submittedName>
</protein>
<dbReference type="AlphaFoldDB" id="A0A1Q3B3P3"/>
<dbReference type="PANTHER" id="PTHR47481">
    <property type="match status" value="1"/>
</dbReference>
<dbReference type="Proteomes" id="UP000187406">
    <property type="component" value="Unassembled WGS sequence"/>
</dbReference>
<reference evidence="2" key="1">
    <citation type="submission" date="2016-04" db="EMBL/GenBank/DDBJ databases">
        <title>Cephalotus genome sequencing.</title>
        <authorList>
            <person name="Fukushima K."/>
            <person name="Hasebe M."/>
            <person name="Fang X."/>
        </authorList>
    </citation>
    <scope>NUCLEOTIDE SEQUENCE [LARGE SCALE GENOMIC DNA]</scope>
    <source>
        <strain evidence="2">cv. St1</strain>
    </source>
</reference>
<evidence type="ECO:0000313" key="1">
    <source>
        <dbReference type="EMBL" id="GAV62598.1"/>
    </source>
</evidence>
<organism evidence="1 2">
    <name type="scientific">Cephalotus follicularis</name>
    <name type="common">Albany pitcher plant</name>
    <dbReference type="NCBI Taxonomy" id="3775"/>
    <lineage>
        <taxon>Eukaryota</taxon>
        <taxon>Viridiplantae</taxon>
        <taxon>Streptophyta</taxon>
        <taxon>Embryophyta</taxon>
        <taxon>Tracheophyta</taxon>
        <taxon>Spermatophyta</taxon>
        <taxon>Magnoliopsida</taxon>
        <taxon>eudicotyledons</taxon>
        <taxon>Gunneridae</taxon>
        <taxon>Pentapetalae</taxon>
        <taxon>rosids</taxon>
        <taxon>fabids</taxon>
        <taxon>Oxalidales</taxon>
        <taxon>Cephalotaceae</taxon>
        <taxon>Cephalotus</taxon>
    </lineage>
</organism>
<dbReference type="EMBL" id="BDDD01000264">
    <property type="protein sequence ID" value="GAV62598.1"/>
    <property type="molecule type" value="Genomic_DNA"/>
</dbReference>
<dbReference type="Pfam" id="PF14223">
    <property type="entry name" value="Retrotran_gag_2"/>
    <property type="match status" value="1"/>
</dbReference>
<evidence type="ECO:0000313" key="2">
    <source>
        <dbReference type="Proteomes" id="UP000187406"/>
    </source>
</evidence>
<name>A0A1Q3B3P3_CEPFO</name>
<gene>
    <name evidence="1" type="ORF">CFOL_v3_06121</name>
</gene>
<keyword evidence="2" id="KW-1185">Reference proteome</keyword>
<sequence>HFITIKLSQTNYRLRKTQLTHIPKAYNFLDLVHGNEPCPPQITSEDNPASLNPSYISWCQRDQLVLSWINASISEVIDKNTSTEAWPALTQAFGPPSHTRILQLHMQLQNLKKNSSSISTYLQQAKYMMDELAATGKILSPEEFNAIVFNNLGPSFHAIVAALSTRSTPVLFHELHNLLTSEEIRLQVTNPTIDLPSANMSFRNQRHDATSRNNNCHAPNREETPTIRCVIYHPFNPFIS</sequence>
<dbReference type="PANTHER" id="PTHR47481:SF43">
    <property type="entry name" value="RETROTRANSPOSON COPIA-LIKE N-TERMINAL DOMAIN-CONTAINING PROTEIN"/>
    <property type="match status" value="1"/>
</dbReference>
<feature type="non-terminal residue" evidence="1">
    <location>
        <position position="1"/>
    </location>
</feature>
<comment type="caution">
    <text evidence="1">The sequence shown here is derived from an EMBL/GenBank/DDBJ whole genome shotgun (WGS) entry which is preliminary data.</text>
</comment>
<accession>A0A1Q3B3P3</accession>
<proteinExistence type="predicted"/>
<dbReference type="InParanoid" id="A0A1Q3B3P3"/>
<dbReference type="OrthoDB" id="1845088at2759"/>